<sequence length="229" mass="25220">MTKRNVIVGVSLALGALYLGLNFMGDEGVQNRPIESSSDRLSVTQDAQQPLKSEHARPSANQERANDATDTIVEELPLPETAWLSDPINQLSNDLYDFIESEQVRYINTTDYPFDEEKERQLNALIQAGEMIMFDNTDPDYLDSYGVSEAQVVSEYFGTASKGDVIVATAVVLPEGGMHYLVLPLHRKSDDDDATLISDVKQAVTLLKDQKFDLVKPRSSEAGSSDSAS</sequence>
<name>A0A0A5HVZ5_PHOS4</name>
<dbReference type="AlphaFoldDB" id="A0A0A5HVZ5"/>
<proteinExistence type="predicted"/>
<comment type="caution">
    <text evidence="2">The sequence shown here is derived from an EMBL/GenBank/DDBJ whole genome shotgun (WGS) entry which is preliminary data.</text>
</comment>
<evidence type="ECO:0008006" key="4">
    <source>
        <dbReference type="Google" id="ProtNLM"/>
    </source>
</evidence>
<evidence type="ECO:0000313" key="3">
    <source>
        <dbReference type="Proteomes" id="UP000030451"/>
    </source>
</evidence>
<accession>A0A0A5HVZ5</accession>
<feature type="region of interest" description="Disordered" evidence="1">
    <location>
        <begin position="32"/>
        <end position="67"/>
    </location>
</feature>
<organism evidence="2 3">
    <name type="scientific">Photobacterium sp. (strain ATCC 43367)</name>
    <dbReference type="NCBI Taxonomy" id="379097"/>
    <lineage>
        <taxon>Bacteria</taxon>
        <taxon>Pseudomonadati</taxon>
        <taxon>Pseudomonadota</taxon>
        <taxon>Gammaproteobacteria</taxon>
        <taxon>Vibrionales</taxon>
        <taxon>Vibrionaceae</taxon>
        <taxon>Vibrio</taxon>
        <taxon>Vibrio oreintalis group</taxon>
    </lineage>
</organism>
<reference evidence="2 3" key="1">
    <citation type="submission" date="2014-10" db="EMBL/GenBank/DDBJ databases">
        <title>Genome sequencing of Vibrio sinaloensis T08.</title>
        <authorList>
            <person name="Chan K.-G."/>
            <person name="Mohamad N.I."/>
        </authorList>
    </citation>
    <scope>NUCLEOTIDE SEQUENCE [LARGE SCALE GENOMIC DNA]</scope>
    <source>
        <strain evidence="2 3">T08</strain>
    </source>
</reference>
<dbReference type="Proteomes" id="UP000030451">
    <property type="component" value="Unassembled WGS sequence"/>
</dbReference>
<dbReference type="EMBL" id="JRWP01000020">
    <property type="protein sequence ID" value="KGY08460.1"/>
    <property type="molecule type" value="Genomic_DNA"/>
</dbReference>
<evidence type="ECO:0000313" key="2">
    <source>
        <dbReference type="EMBL" id="KGY08460.1"/>
    </source>
</evidence>
<evidence type="ECO:0000256" key="1">
    <source>
        <dbReference type="SAM" id="MobiDB-lite"/>
    </source>
</evidence>
<feature type="compositionally biased region" description="Polar residues" evidence="1">
    <location>
        <begin position="33"/>
        <end position="51"/>
    </location>
</feature>
<dbReference type="OrthoDB" id="6198184at2"/>
<dbReference type="RefSeq" id="WP_038191061.1">
    <property type="nucleotide sequence ID" value="NZ_JRWP01000020.1"/>
</dbReference>
<gene>
    <name evidence="2" type="ORF">NM06_11470</name>
</gene>
<protein>
    <recommendedName>
        <fullName evidence="4">Topoisomerase I</fullName>
    </recommendedName>
</protein>